<dbReference type="InterPro" id="IPR013083">
    <property type="entry name" value="Znf_RING/FYVE/PHD"/>
</dbReference>
<dbReference type="InterPro" id="IPR039338">
    <property type="entry name" value="ZFTRAF1"/>
</dbReference>
<feature type="region of interest" description="Disordered" evidence="6">
    <location>
        <begin position="1"/>
        <end position="42"/>
    </location>
</feature>
<feature type="domain" description="RING-type" evidence="7">
    <location>
        <begin position="77"/>
        <end position="122"/>
    </location>
</feature>
<name>A0A2P2HXU1_9CRUS</name>
<evidence type="ECO:0000259" key="7">
    <source>
        <dbReference type="PROSITE" id="PS50089"/>
    </source>
</evidence>
<dbReference type="InterPro" id="IPR001293">
    <property type="entry name" value="Znf_TRAF"/>
</dbReference>
<dbReference type="PANTHER" id="PTHR23059">
    <property type="entry name" value="CYSTEINE AND HISTIDINE-RICH PROTEIN 1"/>
    <property type="match status" value="1"/>
</dbReference>
<dbReference type="PROSITE" id="PS50089">
    <property type="entry name" value="ZF_RING_2"/>
    <property type="match status" value="1"/>
</dbReference>
<dbReference type="SUPFAM" id="SSF57850">
    <property type="entry name" value="RING/U-box"/>
    <property type="match status" value="1"/>
</dbReference>
<keyword evidence="1 5" id="KW-0479">Metal-binding</keyword>
<dbReference type="EMBL" id="IACT01000866">
    <property type="protein sequence ID" value="LAC20243.1"/>
    <property type="molecule type" value="mRNA"/>
</dbReference>
<evidence type="ECO:0000256" key="3">
    <source>
        <dbReference type="ARBA" id="ARBA00022833"/>
    </source>
</evidence>
<feature type="zinc finger region" description="TRAF-type" evidence="5">
    <location>
        <begin position="143"/>
        <end position="181"/>
    </location>
</feature>
<dbReference type="PROSITE" id="PS50145">
    <property type="entry name" value="ZF_TRAF"/>
    <property type="match status" value="1"/>
</dbReference>
<evidence type="ECO:0000256" key="2">
    <source>
        <dbReference type="ARBA" id="ARBA00022771"/>
    </source>
</evidence>
<accession>A0A2P2HXU1</accession>
<dbReference type="Gene3D" id="3.30.40.10">
    <property type="entry name" value="Zinc/RING finger domain, C3HC4 (zinc finger)"/>
    <property type="match status" value="2"/>
</dbReference>
<dbReference type="GO" id="GO:0008270">
    <property type="term" value="F:zinc ion binding"/>
    <property type="evidence" value="ECO:0007669"/>
    <property type="project" value="UniProtKB-KW"/>
</dbReference>
<comment type="similarity">
    <text evidence="4">Belongs to the ZFTRAF1 family.</text>
</comment>
<evidence type="ECO:0000313" key="10">
    <source>
        <dbReference type="EMBL" id="LAC20243.1"/>
    </source>
</evidence>
<evidence type="ECO:0000256" key="5">
    <source>
        <dbReference type="PROSITE-ProRule" id="PRU00207"/>
    </source>
</evidence>
<keyword evidence="3 5" id="KW-0862">Zinc</keyword>
<reference evidence="9" key="2">
    <citation type="journal article" date="2018" name="Biosci. Biotechnol. Biochem.">
        <title>Polysaccharide hydrolase of the hadal zone amphipods Hirondellea gigas.</title>
        <authorList>
            <person name="Kobayashi H."/>
            <person name="Nagahama T."/>
            <person name="Arai W."/>
            <person name="Sasagawa Y."/>
            <person name="Umeda M."/>
            <person name="Hayashi T."/>
            <person name="Nikaido I."/>
            <person name="Watanabe H."/>
            <person name="Oguri K."/>
            <person name="Kitazato H."/>
            <person name="Fujioka K."/>
            <person name="Kido Y."/>
            <person name="Takami H."/>
        </authorList>
    </citation>
    <scope>NUCLEOTIDE SEQUENCE</scope>
    <source>
        <tissue evidence="9">Whole body</tissue>
    </source>
</reference>
<sequence length="374" mass="42326">MAEENSVVSEQQVNPAPRVAEAAPSDPNTIEDSVNKKKNEQAFKLPPSKKLCVATTSSADDDDKNKLEVRLGGILCCTVCLDLPKTTVYQCSNGHLMCAGCFNHVMADARIKDDAPTCPNCRVELSRSVCTRNLAVEKAVSELPAECAHCGENFSRNSLDNHEAKLCPNRPATCQYSIIGCSWNGHEKDLTEHEAECKQPTLPGSEILPHVRRQAETADKETVKFEKYMSLLSLEKITFTDLQLRPYRTEEYCNRLYYESTRFSAFGCMFSVNMRLNDDRRDIHLLSERYLSYQVVLRSKPATPRFIIIHTVVRGPYGNMKVNPHIVHHEFTEHVTEGIWTKLPLTDKAECNRLLANRNMDFRIILGQQPVTDF</sequence>
<protein>
    <submittedName>
        <fullName evidence="9">Cysteine and histidine-rich protein 1 homolog</fullName>
    </submittedName>
</protein>
<evidence type="ECO:0000259" key="8">
    <source>
        <dbReference type="PROSITE" id="PS50145"/>
    </source>
</evidence>
<dbReference type="EMBL" id="IACF01000834">
    <property type="protein sequence ID" value="LAB66582.1"/>
    <property type="molecule type" value="mRNA"/>
</dbReference>
<keyword evidence="2 5" id="KW-0863">Zinc-finger</keyword>
<dbReference type="AlphaFoldDB" id="A0A2P2HXU1"/>
<reference evidence="10" key="1">
    <citation type="submission" date="2017-11" db="EMBL/GenBank/DDBJ databases">
        <title>The sensing device of the deep-sea amphipod.</title>
        <authorList>
            <person name="Kobayashi H."/>
            <person name="Nagahama T."/>
            <person name="Arai W."/>
            <person name="Sasagawa Y."/>
            <person name="Umeda M."/>
            <person name="Hayashi T."/>
            <person name="Nikaido I."/>
            <person name="Watanabe H."/>
            <person name="Oguri K."/>
            <person name="Kitazato H."/>
            <person name="Fujioka K."/>
            <person name="Kido Y."/>
            <person name="Takami H."/>
        </authorList>
    </citation>
    <scope>NUCLEOTIDE SEQUENCE</scope>
    <source>
        <tissue evidence="10">Whole body</tissue>
    </source>
</reference>
<evidence type="ECO:0000256" key="4">
    <source>
        <dbReference type="ARBA" id="ARBA00034319"/>
    </source>
</evidence>
<feature type="compositionally biased region" description="Polar residues" evidence="6">
    <location>
        <begin position="1"/>
        <end position="14"/>
    </location>
</feature>
<evidence type="ECO:0000256" key="1">
    <source>
        <dbReference type="ARBA" id="ARBA00022723"/>
    </source>
</evidence>
<organism evidence="9">
    <name type="scientific">Hirondellea gigas</name>
    <dbReference type="NCBI Taxonomy" id="1518452"/>
    <lineage>
        <taxon>Eukaryota</taxon>
        <taxon>Metazoa</taxon>
        <taxon>Ecdysozoa</taxon>
        <taxon>Arthropoda</taxon>
        <taxon>Crustacea</taxon>
        <taxon>Multicrustacea</taxon>
        <taxon>Malacostraca</taxon>
        <taxon>Eumalacostraca</taxon>
        <taxon>Peracarida</taxon>
        <taxon>Amphipoda</taxon>
        <taxon>Amphilochidea</taxon>
        <taxon>Lysianassida</taxon>
        <taxon>Lysianassidira</taxon>
        <taxon>Lysianassoidea</taxon>
        <taxon>Lysianassidae</taxon>
        <taxon>Hirondellea</taxon>
    </lineage>
</organism>
<proteinExistence type="evidence at transcript level"/>
<evidence type="ECO:0000313" key="9">
    <source>
        <dbReference type="EMBL" id="LAB66582.1"/>
    </source>
</evidence>
<dbReference type="GO" id="GO:0005634">
    <property type="term" value="C:nucleus"/>
    <property type="evidence" value="ECO:0007669"/>
    <property type="project" value="TreeGrafter"/>
</dbReference>
<dbReference type="PANTHER" id="PTHR23059:SF4">
    <property type="entry name" value="ZINC FINGER TRAF-TYPE-CONTAINING PROTEIN 1"/>
    <property type="match status" value="1"/>
</dbReference>
<dbReference type="Pfam" id="PF02176">
    <property type="entry name" value="zf-TRAF"/>
    <property type="match status" value="1"/>
</dbReference>
<dbReference type="CDD" id="cd16505">
    <property type="entry name" value="RING-HC_CYHR1"/>
    <property type="match status" value="1"/>
</dbReference>
<evidence type="ECO:0000256" key="6">
    <source>
        <dbReference type="SAM" id="MobiDB-lite"/>
    </source>
</evidence>
<feature type="domain" description="TRAF-type" evidence="8">
    <location>
        <begin position="143"/>
        <end position="181"/>
    </location>
</feature>
<dbReference type="SUPFAM" id="SSF49599">
    <property type="entry name" value="TRAF domain-like"/>
    <property type="match status" value="1"/>
</dbReference>
<dbReference type="InterPro" id="IPR001841">
    <property type="entry name" value="Znf_RING"/>
</dbReference>